<proteinExistence type="predicted"/>
<comment type="caution">
    <text evidence="3">The sequence shown here is derived from an EMBL/GenBank/DDBJ whole genome shotgun (WGS) entry which is preliminary data.</text>
</comment>
<feature type="region of interest" description="Disordered" evidence="1">
    <location>
        <begin position="1"/>
        <end position="60"/>
    </location>
</feature>
<evidence type="ECO:0000313" key="4">
    <source>
        <dbReference type="Proteomes" id="UP000829196"/>
    </source>
</evidence>
<accession>A0A8T3BJL0</accession>
<feature type="compositionally biased region" description="Basic residues" evidence="1">
    <location>
        <begin position="1"/>
        <end position="15"/>
    </location>
</feature>
<evidence type="ECO:0000313" key="3">
    <source>
        <dbReference type="EMBL" id="KAI0511975.1"/>
    </source>
</evidence>
<dbReference type="Proteomes" id="UP000829196">
    <property type="component" value="Unassembled WGS sequence"/>
</dbReference>
<sequence length="92" mass="10405">MTRSASFRRAKKVTHRGSSSVEQISRTSNNTSTPVLPNSSNANDCNNNEQSPSQSSEYLRRQVPPADDGIWLIGFCSLKYLFIYIYFNNLLI</sequence>
<name>A0A8T3BJL0_DENNO</name>
<keyword evidence="2" id="KW-0472">Membrane</keyword>
<keyword evidence="4" id="KW-1185">Reference proteome</keyword>
<reference evidence="3" key="1">
    <citation type="journal article" date="2022" name="Front. Genet.">
        <title>Chromosome-Scale Assembly of the Dendrobium nobile Genome Provides Insights Into the Molecular Mechanism of the Biosynthesis of the Medicinal Active Ingredient of Dendrobium.</title>
        <authorList>
            <person name="Xu Q."/>
            <person name="Niu S.-C."/>
            <person name="Li K.-L."/>
            <person name="Zheng P.-J."/>
            <person name="Zhang X.-J."/>
            <person name="Jia Y."/>
            <person name="Liu Y."/>
            <person name="Niu Y.-X."/>
            <person name="Yu L.-H."/>
            <person name="Chen D.-F."/>
            <person name="Zhang G.-Q."/>
        </authorList>
    </citation>
    <scope>NUCLEOTIDE SEQUENCE</scope>
    <source>
        <tissue evidence="3">Leaf</tissue>
    </source>
</reference>
<organism evidence="3 4">
    <name type="scientific">Dendrobium nobile</name>
    <name type="common">Orchid</name>
    <dbReference type="NCBI Taxonomy" id="94219"/>
    <lineage>
        <taxon>Eukaryota</taxon>
        <taxon>Viridiplantae</taxon>
        <taxon>Streptophyta</taxon>
        <taxon>Embryophyta</taxon>
        <taxon>Tracheophyta</taxon>
        <taxon>Spermatophyta</taxon>
        <taxon>Magnoliopsida</taxon>
        <taxon>Liliopsida</taxon>
        <taxon>Asparagales</taxon>
        <taxon>Orchidaceae</taxon>
        <taxon>Epidendroideae</taxon>
        <taxon>Malaxideae</taxon>
        <taxon>Dendrobiinae</taxon>
        <taxon>Dendrobium</taxon>
    </lineage>
</organism>
<protein>
    <submittedName>
        <fullName evidence="3">Uncharacterized protein</fullName>
    </submittedName>
</protein>
<gene>
    <name evidence="3" type="ORF">KFK09_012609</name>
</gene>
<evidence type="ECO:0000256" key="1">
    <source>
        <dbReference type="SAM" id="MobiDB-lite"/>
    </source>
</evidence>
<feature type="compositionally biased region" description="Low complexity" evidence="1">
    <location>
        <begin position="38"/>
        <end position="57"/>
    </location>
</feature>
<dbReference type="EMBL" id="JAGYWB010000009">
    <property type="protein sequence ID" value="KAI0511975.1"/>
    <property type="molecule type" value="Genomic_DNA"/>
</dbReference>
<evidence type="ECO:0000256" key="2">
    <source>
        <dbReference type="SAM" id="Phobius"/>
    </source>
</evidence>
<keyword evidence="2" id="KW-0812">Transmembrane</keyword>
<feature type="transmembrane region" description="Helical" evidence="2">
    <location>
        <begin position="69"/>
        <end position="87"/>
    </location>
</feature>
<keyword evidence="2" id="KW-1133">Transmembrane helix</keyword>
<feature type="compositionally biased region" description="Polar residues" evidence="1">
    <location>
        <begin position="16"/>
        <end position="37"/>
    </location>
</feature>
<dbReference type="AlphaFoldDB" id="A0A8T3BJL0"/>